<gene>
    <name evidence="8" type="primary">PDE10A_3</name>
    <name evidence="9" type="synonym">PDE10A_2</name>
    <name evidence="9" type="ORF">CM83_79059</name>
    <name evidence="8" type="ORF">CM83_79072</name>
</gene>
<dbReference type="SUPFAM" id="SSF109604">
    <property type="entry name" value="HD-domain/PDEase-like"/>
    <property type="match status" value="1"/>
</dbReference>
<evidence type="ECO:0000256" key="2">
    <source>
        <dbReference type="ARBA" id="ARBA00022801"/>
    </source>
</evidence>
<dbReference type="InterPro" id="IPR003607">
    <property type="entry name" value="HD/PDEase_dom"/>
</dbReference>
<reference evidence="8" key="1">
    <citation type="journal article" date="2014" name="PLoS ONE">
        <title>Transcriptome-Based Identification of ABC Transporters in the Western Tarnished Plant Bug Lygus hesperus.</title>
        <authorList>
            <person name="Hull J.J."/>
            <person name="Chaney K."/>
            <person name="Geib S.M."/>
            <person name="Fabrick J.A."/>
            <person name="Brent C.S."/>
            <person name="Walsh D."/>
            <person name="Lavine L.C."/>
        </authorList>
    </citation>
    <scope>NUCLEOTIDE SEQUENCE</scope>
</reference>
<name>A0A0A9X2P4_LYGHE</name>
<comment type="similarity">
    <text evidence="6">Belongs to the cyclic nucleotide phosphodiesterase family.</text>
</comment>
<dbReference type="InterPro" id="IPR029016">
    <property type="entry name" value="GAF-like_dom_sf"/>
</dbReference>
<dbReference type="GO" id="GO:0046872">
    <property type="term" value="F:metal ion binding"/>
    <property type="evidence" value="ECO:0007669"/>
    <property type="project" value="UniProtKB-KW"/>
</dbReference>
<reference evidence="8" key="2">
    <citation type="submission" date="2014-07" db="EMBL/GenBank/DDBJ databases">
        <authorList>
            <person name="Hull J."/>
        </authorList>
    </citation>
    <scope>NUCLEOTIDE SEQUENCE</scope>
</reference>
<dbReference type="PANTHER" id="PTHR11347">
    <property type="entry name" value="CYCLIC NUCLEOTIDE PHOSPHODIESTERASE"/>
    <property type="match status" value="1"/>
</dbReference>
<dbReference type="PRINTS" id="PR00387">
    <property type="entry name" value="PDIESTERASE1"/>
</dbReference>
<feature type="binding site" evidence="4">
    <location>
        <position position="603"/>
    </location>
    <ligand>
        <name>AMP</name>
        <dbReference type="ChEBI" id="CHEBI:456215"/>
    </ligand>
</feature>
<dbReference type="PROSITE" id="PS00126">
    <property type="entry name" value="PDEASE_I_1"/>
    <property type="match status" value="1"/>
</dbReference>
<dbReference type="Pfam" id="PF00233">
    <property type="entry name" value="PDEase_I"/>
    <property type="match status" value="1"/>
</dbReference>
<dbReference type="EMBL" id="GBHO01030566">
    <property type="protein sequence ID" value="JAG13038.1"/>
    <property type="molecule type" value="Transcribed_RNA"/>
</dbReference>
<evidence type="ECO:0000313" key="10">
    <source>
        <dbReference type="EMBL" id="JAG52180.1"/>
    </source>
</evidence>
<accession>A0A0A9X2P4</accession>
<dbReference type="EC" id="3.1.4.-" evidence="6"/>
<feature type="binding site" evidence="5">
    <location>
        <position position="442"/>
    </location>
    <ligand>
        <name>Zn(2+)</name>
        <dbReference type="ChEBI" id="CHEBI:29105"/>
        <label>1</label>
    </ligand>
</feature>
<dbReference type="Gene3D" id="1.10.1300.10">
    <property type="entry name" value="3'5'-cyclic nucleotide phosphodiesterase, catalytic domain"/>
    <property type="match status" value="1"/>
</dbReference>
<keyword evidence="1 5" id="KW-0479">Metal-binding</keyword>
<feature type="binding site" evidence="4">
    <location>
        <begin position="404"/>
        <end position="408"/>
    </location>
    <ligand>
        <name>AMP</name>
        <dbReference type="ChEBI" id="CHEBI:456215"/>
    </ligand>
</feature>
<evidence type="ECO:0000256" key="6">
    <source>
        <dbReference type="RuleBase" id="RU363067"/>
    </source>
</evidence>
<evidence type="ECO:0000256" key="5">
    <source>
        <dbReference type="PIRSR" id="PIRSR623088-3"/>
    </source>
</evidence>
<protein>
    <recommendedName>
        <fullName evidence="6">Phosphodiesterase</fullName>
        <ecNumber evidence="6">3.1.4.-</ecNumber>
    </recommendedName>
</protein>
<dbReference type="AlphaFoldDB" id="A0A0A9X2P4"/>
<dbReference type="InterPro" id="IPR002073">
    <property type="entry name" value="PDEase_catalytic_dom"/>
</dbReference>
<keyword evidence="2 6" id="KW-0378">Hydrolase</keyword>
<sequence>MFLKSYTGADDARIYHNEGDCVVRYVKEQCNRHPTNWPVEPGTIVAAYAAHTRQTLYLEQKDFCNKNHPLGLGKPGKQPQRSVILPMLTPNNRVLAIMEFDKDETGFKEEKIHYALAYGSWVTAALIRKGIRESLRDAKEYNATILNCLKCFLHEKLTLNQCISAIMITMREFIRAEKVIFYHIIADKKLDADIYEATSYNRDIFTKVSRKIDLRKDFLMKDVAENHVVVNIHKGDEEQDFKKYNITDPAINSVLCVPIGNPKRLLGIVKVINKVDHPMFFDIDLVNVSNAGMYCTSIIFYTAIGKQLDNTITIANKQKVTLTRHMIPCIHDIIQFRSRPITKPPPYYLSFDWYPTKDELSRDLLADYVWWMFNDLFEGDVFMEKFDVFVLMCKKGYRKTSSYHNFEHAFCATHCMFVIVRTCSQKFSYLEQMALMCAMLCHDIDHPGNTNPFLKASEHPLSKLYKFAFLENHHSNVTRILINHCKIFDHLAPDDYKAMVDDMHRLIVATDLAKHFRKKKYLDDLVKDKRFDDSLPAHKMHLKSIIMTTCDLSGQFKPFDRTREITFSLYIELYKEGDWLKSKGLPVHSTLDRTRYLDIPQDQVNFLSMVVIPCVQLLVQMVPVLKDPYTLSCNNLDIWKRVSFSKLFH</sequence>
<reference evidence="10" key="3">
    <citation type="submission" date="2014-09" db="EMBL/GenBank/DDBJ databases">
        <authorList>
            <person name="Magalhaes I.L.F."/>
            <person name="Oliveira U."/>
            <person name="Santos F.R."/>
            <person name="Vidigal T.H.D.A."/>
            <person name="Brescovit A.D."/>
            <person name="Santos A.J."/>
        </authorList>
    </citation>
    <scope>NUCLEOTIDE SEQUENCE</scope>
</reference>
<dbReference type="Gene3D" id="3.30.450.40">
    <property type="match status" value="1"/>
</dbReference>
<evidence type="ECO:0000256" key="3">
    <source>
        <dbReference type="PIRSR" id="PIRSR623088-1"/>
    </source>
</evidence>
<organism evidence="8">
    <name type="scientific">Lygus hesperus</name>
    <name type="common">Western plant bug</name>
    <dbReference type="NCBI Taxonomy" id="30085"/>
    <lineage>
        <taxon>Eukaryota</taxon>
        <taxon>Metazoa</taxon>
        <taxon>Ecdysozoa</taxon>
        <taxon>Arthropoda</taxon>
        <taxon>Hexapoda</taxon>
        <taxon>Insecta</taxon>
        <taxon>Pterygota</taxon>
        <taxon>Neoptera</taxon>
        <taxon>Paraneoptera</taxon>
        <taxon>Hemiptera</taxon>
        <taxon>Heteroptera</taxon>
        <taxon>Panheteroptera</taxon>
        <taxon>Cimicomorpha</taxon>
        <taxon>Miridae</taxon>
        <taxon>Mirini</taxon>
        <taxon>Lygus</taxon>
    </lineage>
</organism>
<feature type="binding site" evidence="4">
    <location>
        <position position="551"/>
    </location>
    <ligand>
        <name>AMP</name>
        <dbReference type="ChEBI" id="CHEBI:456215"/>
    </ligand>
</feature>
<dbReference type="CDD" id="cd00077">
    <property type="entry name" value="HDc"/>
    <property type="match status" value="1"/>
</dbReference>
<feature type="binding site" evidence="5">
    <location>
        <position position="443"/>
    </location>
    <ligand>
        <name>Zn(2+)</name>
        <dbReference type="ChEBI" id="CHEBI:29105"/>
        <label>2</label>
    </ligand>
</feature>
<dbReference type="InterPro" id="IPR036971">
    <property type="entry name" value="PDEase_catalytic_dom_sf"/>
</dbReference>
<dbReference type="EMBL" id="GBHO01023138">
    <property type="protein sequence ID" value="JAG20466.1"/>
    <property type="molecule type" value="Transcribed_RNA"/>
</dbReference>
<evidence type="ECO:0000256" key="1">
    <source>
        <dbReference type="ARBA" id="ARBA00022723"/>
    </source>
</evidence>
<proteinExistence type="inferred from homology"/>
<dbReference type="GO" id="GO:0004114">
    <property type="term" value="F:3',5'-cyclic-nucleotide phosphodiesterase activity"/>
    <property type="evidence" value="ECO:0007669"/>
    <property type="project" value="InterPro"/>
</dbReference>
<feature type="binding site" evidence="5">
    <location>
        <position position="408"/>
    </location>
    <ligand>
        <name>Zn(2+)</name>
        <dbReference type="ChEBI" id="CHEBI:29105"/>
        <label>1</label>
    </ligand>
</feature>
<dbReference type="PROSITE" id="PS51845">
    <property type="entry name" value="PDEASE_I_2"/>
    <property type="match status" value="1"/>
</dbReference>
<evidence type="ECO:0000313" key="9">
    <source>
        <dbReference type="EMBL" id="JAG20466.1"/>
    </source>
</evidence>
<dbReference type="InterPro" id="IPR023174">
    <property type="entry name" value="PDEase_CS"/>
</dbReference>
<feature type="binding site" evidence="5">
    <location>
        <position position="443"/>
    </location>
    <ligand>
        <name>Zn(2+)</name>
        <dbReference type="ChEBI" id="CHEBI:29105"/>
        <label>1</label>
    </ligand>
</feature>
<dbReference type="EMBL" id="GBRD01013646">
    <property type="protein sequence ID" value="JAG52180.1"/>
    <property type="molecule type" value="Transcribed_RNA"/>
</dbReference>
<dbReference type="GO" id="GO:0007165">
    <property type="term" value="P:signal transduction"/>
    <property type="evidence" value="ECO:0007669"/>
    <property type="project" value="InterPro"/>
</dbReference>
<evidence type="ECO:0000256" key="4">
    <source>
        <dbReference type="PIRSR" id="PIRSR623088-2"/>
    </source>
</evidence>
<feature type="domain" description="PDEase" evidence="7">
    <location>
        <begin position="315"/>
        <end position="646"/>
    </location>
</feature>
<feature type="active site" description="Proton donor" evidence="3">
    <location>
        <position position="404"/>
    </location>
</feature>
<dbReference type="InterPro" id="IPR023088">
    <property type="entry name" value="PDEase"/>
</dbReference>
<feature type="binding site" evidence="5">
    <location>
        <position position="551"/>
    </location>
    <ligand>
        <name>Zn(2+)</name>
        <dbReference type="ChEBI" id="CHEBI:29105"/>
        <label>1</label>
    </ligand>
</feature>
<evidence type="ECO:0000313" key="8">
    <source>
        <dbReference type="EMBL" id="JAG13038.1"/>
    </source>
</evidence>
<feature type="binding site" evidence="4">
    <location>
        <position position="443"/>
    </location>
    <ligand>
        <name>AMP</name>
        <dbReference type="ChEBI" id="CHEBI:456215"/>
    </ligand>
</feature>
<dbReference type="SUPFAM" id="SSF55781">
    <property type="entry name" value="GAF domain-like"/>
    <property type="match status" value="2"/>
</dbReference>
<comment type="cofactor">
    <cofactor evidence="6">
        <name>a divalent metal cation</name>
        <dbReference type="ChEBI" id="CHEBI:60240"/>
    </cofactor>
    <text evidence="6">Binds 2 divalent metal cations per subunit. Site 1 may preferentially bind zinc ions, while site 2 has a preference for magnesium and/or manganese ions.</text>
</comment>
<evidence type="ECO:0000259" key="7">
    <source>
        <dbReference type="PROSITE" id="PS51845"/>
    </source>
</evidence>